<sequence>MQRGTTREDDMTTLFVRHEVSDYATWRKTYDAFDQVQKANGVTAQAVYRATDNPNDITVTHEFATLEAAQAFGKLEELKTAMRNGGVLGTPTVWFANKT</sequence>
<dbReference type="AlphaFoldDB" id="I9NE28"/>
<dbReference type="Proteomes" id="UP000005092">
    <property type="component" value="Unassembled WGS sequence"/>
</dbReference>
<proteinExistence type="predicted"/>
<protein>
    <recommendedName>
        <fullName evidence="3">Cyclase</fullName>
    </recommendedName>
</protein>
<evidence type="ECO:0000313" key="2">
    <source>
        <dbReference type="Proteomes" id="UP000005092"/>
    </source>
</evidence>
<dbReference type="HOGENOM" id="CLU_168032_1_0_5"/>
<dbReference type="EMBL" id="JH719381">
    <property type="protein sequence ID" value="EJB06174.1"/>
    <property type="molecule type" value="Genomic_DNA"/>
</dbReference>
<reference evidence="1 2" key="1">
    <citation type="submission" date="2012-02" db="EMBL/GenBank/DDBJ databases">
        <title>Improved High-Quality Draft Sequence of Rhizobium leguminosarum bv. trifolii WSM597.</title>
        <authorList>
            <consortium name="US DOE Joint Genome Institute"/>
            <person name="Lucas S."/>
            <person name="Han J."/>
            <person name="Lapidus A."/>
            <person name="Cheng J.-F."/>
            <person name="Goodwin L."/>
            <person name="Pitluck S."/>
            <person name="Peters L."/>
            <person name="Ovchinnikova G."/>
            <person name="Held B."/>
            <person name="Detter J.C."/>
            <person name="Han C."/>
            <person name="Tapia R."/>
            <person name="Land M."/>
            <person name="Hauser L."/>
            <person name="Kyrpides N."/>
            <person name="Ivanova N."/>
            <person name="Pagani I."/>
            <person name="Brau L."/>
            <person name="Yates R."/>
            <person name="O'Hara G."/>
            <person name="Rui T."/>
            <person name="Howieson J."/>
            <person name="Reeve W."/>
            <person name="Woyke T."/>
        </authorList>
    </citation>
    <scope>NUCLEOTIDE SEQUENCE [LARGE SCALE GENOMIC DNA]</scope>
    <source>
        <strain evidence="1 2">WSM597</strain>
    </source>
</reference>
<evidence type="ECO:0008006" key="3">
    <source>
        <dbReference type="Google" id="ProtNLM"/>
    </source>
</evidence>
<gene>
    <name evidence="1" type="ORF">Rleg9DRAFT_5101</name>
</gene>
<name>I9NE28_RHILT</name>
<evidence type="ECO:0000313" key="1">
    <source>
        <dbReference type="EMBL" id="EJB06174.1"/>
    </source>
</evidence>
<accession>I9NE28</accession>
<organism evidence="1 2">
    <name type="scientific">Rhizobium leguminosarum bv. trifolii WSM597</name>
    <dbReference type="NCBI Taxonomy" id="754764"/>
    <lineage>
        <taxon>Bacteria</taxon>
        <taxon>Pseudomonadati</taxon>
        <taxon>Pseudomonadota</taxon>
        <taxon>Alphaproteobacteria</taxon>
        <taxon>Hyphomicrobiales</taxon>
        <taxon>Rhizobiaceae</taxon>
        <taxon>Rhizobium/Agrobacterium group</taxon>
        <taxon>Rhizobium</taxon>
    </lineage>
</organism>